<reference evidence="1 2" key="1">
    <citation type="submission" date="2016-03" db="EMBL/GenBank/DDBJ databases">
        <title>Choanephora cucurbitarum.</title>
        <authorList>
            <person name="Min B."/>
            <person name="Park H."/>
            <person name="Park J.-H."/>
            <person name="Shin H.-D."/>
            <person name="Choi I.-G."/>
        </authorList>
    </citation>
    <scope>NUCLEOTIDE SEQUENCE [LARGE SCALE GENOMIC DNA]</scope>
    <source>
        <strain evidence="1 2">KUS-F28377</strain>
    </source>
</reference>
<dbReference type="Proteomes" id="UP000093000">
    <property type="component" value="Unassembled WGS sequence"/>
</dbReference>
<evidence type="ECO:0000313" key="1">
    <source>
        <dbReference type="EMBL" id="OBZ83337.1"/>
    </source>
</evidence>
<sequence>MATLPSIIGKIHSFEPAAVQLGILATQAQSTKPSKPSTPSKEFDADLCRSTQSGQQRHPVNIFSTLQKKASVEIRKEISQLIQLLNEQRYKSYLTAKECMRNLSNQRFSLYIRRRASTMSTKDKGKQKAEKTLRYIQRAGVNKQDTVFNSEDSSLSLDPQ</sequence>
<gene>
    <name evidence="1" type="ORF">A0J61_08616</name>
</gene>
<dbReference type="AlphaFoldDB" id="A0A1C7N2Q3"/>
<keyword evidence="2" id="KW-1185">Reference proteome</keyword>
<dbReference type="InParanoid" id="A0A1C7N2Q3"/>
<comment type="caution">
    <text evidence="1">The sequence shown here is derived from an EMBL/GenBank/DDBJ whole genome shotgun (WGS) entry which is preliminary data.</text>
</comment>
<accession>A0A1C7N2Q3</accession>
<proteinExistence type="predicted"/>
<dbReference type="EMBL" id="LUGH01000681">
    <property type="protein sequence ID" value="OBZ83337.1"/>
    <property type="molecule type" value="Genomic_DNA"/>
</dbReference>
<organism evidence="1 2">
    <name type="scientific">Choanephora cucurbitarum</name>
    <dbReference type="NCBI Taxonomy" id="101091"/>
    <lineage>
        <taxon>Eukaryota</taxon>
        <taxon>Fungi</taxon>
        <taxon>Fungi incertae sedis</taxon>
        <taxon>Mucoromycota</taxon>
        <taxon>Mucoromycotina</taxon>
        <taxon>Mucoromycetes</taxon>
        <taxon>Mucorales</taxon>
        <taxon>Mucorineae</taxon>
        <taxon>Choanephoraceae</taxon>
        <taxon>Choanephoroideae</taxon>
        <taxon>Choanephora</taxon>
    </lineage>
</organism>
<evidence type="ECO:0000313" key="2">
    <source>
        <dbReference type="Proteomes" id="UP000093000"/>
    </source>
</evidence>
<name>A0A1C7N2Q3_9FUNG</name>
<protein>
    <submittedName>
        <fullName evidence="1">Uncharacterized protein</fullName>
    </submittedName>
</protein>